<dbReference type="CDD" id="cd00121">
    <property type="entry name" value="MATH"/>
    <property type="match status" value="1"/>
</dbReference>
<dbReference type="PANTHER" id="PTHR46236">
    <property type="entry name" value="TRAF-LIKE SUPERFAMILY PROTEIN"/>
    <property type="match status" value="1"/>
</dbReference>
<reference evidence="4 5" key="1">
    <citation type="submission" date="2018-06" db="EMBL/GenBank/DDBJ databases">
        <title>The Genome of Cuscuta australis (Dodder) Provides Insight into the Evolution of Plant Parasitism.</title>
        <authorList>
            <person name="Liu H."/>
        </authorList>
    </citation>
    <scope>NUCLEOTIDE SEQUENCE [LARGE SCALE GENOMIC DNA]</scope>
    <source>
        <strain evidence="5">cv. Yunnan</strain>
        <tissue evidence="4">Vines</tissue>
    </source>
</reference>
<name>A0A328CW08_9ASTE</name>
<evidence type="ECO:0000256" key="1">
    <source>
        <dbReference type="ARBA" id="ARBA00023054"/>
    </source>
</evidence>
<protein>
    <recommendedName>
        <fullName evidence="3">MATH domain-containing protein</fullName>
    </recommendedName>
</protein>
<dbReference type="SUPFAM" id="SSF49599">
    <property type="entry name" value="TRAF domain-like"/>
    <property type="match status" value="1"/>
</dbReference>
<gene>
    <name evidence="4" type="ORF">DM860_000281</name>
</gene>
<dbReference type="InterPro" id="IPR002083">
    <property type="entry name" value="MATH/TRAF_dom"/>
</dbReference>
<feature type="coiled-coil region" evidence="2">
    <location>
        <begin position="286"/>
        <end position="320"/>
    </location>
</feature>
<evidence type="ECO:0000313" key="4">
    <source>
        <dbReference type="EMBL" id="RAL37587.1"/>
    </source>
</evidence>
<sequence length="373" mass="42576">MMSKFTWRIENFSKLVAEKLDSLTFVVNENRWYAPQPREESDINSLAIRLAYLQNGGYQQSSVYLLLTRLTPTKPSRKVRSSLYCWQLLINLMGELCSTFAYCAECEQTFYGLAPSSGWSNFIERSKFHDEVEGYLVEDTCLIEAVVDDSPASSYKDSDSPVAIDPVYIEAQSFLQSLPKAPSTCGSPLFERYAKEIFDKLISYRLDDLADPMNETTMMEFISVLANNISVFSDVQAREIVNLKATFPQTMQEWRDSMSQAKGTGQPSRSLFEETKSVLQDLVKTEEGIKTKLEELHKKETELEAELEAIEGKSQMLKEERGRVPKQMKILCGLVEEMASSIGALDYEVDCAKYLQFEQRLRSNWAAMRHLFA</sequence>
<dbReference type="InterPro" id="IPR050804">
    <property type="entry name" value="MCC"/>
</dbReference>
<dbReference type="PROSITE" id="PS50144">
    <property type="entry name" value="MATH"/>
    <property type="match status" value="1"/>
</dbReference>
<dbReference type="Pfam" id="PF22486">
    <property type="entry name" value="MATH_2"/>
    <property type="match status" value="1"/>
</dbReference>
<dbReference type="Proteomes" id="UP000249390">
    <property type="component" value="Unassembled WGS sequence"/>
</dbReference>
<feature type="domain" description="MATH" evidence="3">
    <location>
        <begin position="2"/>
        <end position="147"/>
    </location>
</feature>
<accession>A0A328CW08</accession>
<keyword evidence="5" id="KW-1185">Reference proteome</keyword>
<evidence type="ECO:0000256" key="2">
    <source>
        <dbReference type="SAM" id="Coils"/>
    </source>
</evidence>
<proteinExistence type="predicted"/>
<dbReference type="PANTHER" id="PTHR46236:SF35">
    <property type="entry name" value="MATH DOMAIN-CONTAINING PROTEIN"/>
    <property type="match status" value="1"/>
</dbReference>
<organism evidence="4 5">
    <name type="scientific">Cuscuta australis</name>
    <dbReference type="NCBI Taxonomy" id="267555"/>
    <lineage>
        <taxon>Eukaryota</taxon>
        <taxon>Viridiplantae</taxon>
        <taxon>Streptophyta</taxon>
        <taxon>Embryophyta</taxon>
        <taxon>Tracheophyta</taxon>
        <taxon>Spermatophyta</taxon>
        <taxon>Magnoliopsida</taxon>
        <taxon>eudicotyledons</taxon>
        <taxon>Gunneridae</taxon>
        <taxon>Pentapetalae</taxon>
        <taxon>asterids</taxon>
        <taxon>lamiids</taxon>
        <taxon>Solanales</taxon>
        <taxon>Convolvulaceae</taxon>
        <taxon>Cuscuteae</taxon>
        <taxon>Cuscuta</taxon>
        <taxon>Cuscuta subgen. Grammica</taxon>
        <taxon>Cuscuta sect. Cleistogrammica</taxon>
    </lineage>
</organism>
<keyword evidence="1 2" id="KW-0175">Coiled coil</keyword>
<comment type="caution">
    <text evidence="4">The sequence shown here is derived from an EMBL/GenBank/DDBJ whole genome shotgun (WGS) entry which is preliminary data.</text>
</comment>
<evidence type="ECO:0000259" key="3">
    <source>
        <dbReference type="PROSITE" id="PS50144"/>
    </source>
</evidence>
<dbReference type="AlphaFoldDB" id="A0A328CW08"/>
<dbReference type="EMBL" id="NQVE01000215">
    <property type="protein sequence ID" value="RAL37587.1"/>
    <property type="molecule type" value="Genomic_DNA"/>
</dbReference>
<dbReference type="InterPro" id="IPR008974">
    <property type="entry name" value="TRAF-like"/>
</dbReference>
<dbReference type="Gene3D" id="2.60.210.10">
    <property type="entry name" value="Apoptosis, Tumor Necrosis Factor Receptor Associated Protein 2, Chain A"/>
    <property type="match status" value="1"/>
</dbReference>
<evidence type="ECO:0000313" key="5">
    <source>
        <dbReference type="Proteomes" id="UP000249390"/>
    </source>
</evidence>